<evidence type="ECO:0000313" key="1">
    <source>
        <dbReference type="EMBL" id="PPJ68844.1"/>
    </source>
</evidence>
<dbReference type="AlphaFoldDB" id="A0A7Z1MXJ5"/>
<comment type="caution">
    <text evidence="1">The sequence shown here is derived from an EMBL/GenBank/DDBJ whole genome shotgun (WGS) entry which is preliminary data.</text>
</comment>
<dbReference type="Proteomes" id="UP000238153">
    <property type="component" value="Unassembled WGS sequence"/>
</dbReference>
<proteinExistence type="predicted"/>
<dbReference type="EMBL" id="PGWX01000590">
    <property type="protein sequence ID" value="PPJ68844.1"/>
    <property type="molecule type" value="Genomic_DNA"/>
</dbReference>
<organism evidence="1 2">
    <name type="scientific">Staphylococcus haemolyticus</name>
    <dbReference type="NCBI Taxonomy" id="1283"/>
    <lineage>
        <taxon>Bacteria</taxon>
        <taxon>Bacillati</taxon>
        <taxon>Bacillota</taxon>
        <taxon>Bacilli</taxon>
        <taxon>Bacillales</taxon>
        <taxon>Staphylococcaceae</taxon>
        <taxon>Staphylococcus</taxon>
    </lineage>
</organism>
<name>A0A7Z1MXJ5_STAHA</name>
<sequence length="169" mass="18695">HIERRWRRYVVTPGGIDRTHWELATYSALANALASGGMWVPTARIHRSLGVLLTPPIGNALSKQAFPPGDPHAWLEERAARLDDALRDVSSNLDKRDPALFAGERLRFPKEPAEEAGQDDGRQLALACYGMVPVTRITDVLSQVECWTGFISHFGHVSTGLPPSDERAF</sequence>
<evidence type="ECO:0000313" key="2">
    <source>
        <dbReference type="Proteomes" id="UP000238153"/>
    </source>
</evidence>
<feature type="non-terminal residue" evidence="1">
    <location>
        <position position="1"/>
    </location>
</feature>
<gene>
    <name evidence="1" type="ORF">CV019_14990</name>
</gene>
<accession>A0A7Z1MXJ5</accession>
<protein>
    <submittedName>
        <fullName evidence="1">DDE transposase</fullName>
    </submittedName>
</protein>
<feature type="non-terminal residue" evidence="1">
    <location>
        <position position="169"/>
    </location>
</feature>
<reference evidence="1 2" key="1">
    <citation type="submission" date="2017-11" db="EMBL/GenBank/DDBJ databases">
        <authorList>
            <person name="Founou R.C."/>
            <person name="Founou L."/>
            <person name="Allam M."/>
            <person name="Ismail A."/>
            <person name="Essack S.Y."/>
        </authorList>
    </citation>
    <scope>NUCLEOTIDE SEQUENCE [LARGE SCALE GENOMIC DNA]</scope>
    <source>
        <strain evidence="1 2">G811N2B1</strain>
    </source>
</reference>